<feature type="transmembrane region" description="Helical" evidence="5">
    <location>
        <begin position="274"/>
        <end position="292"/>
    </location>
</feature>
<feature type="transmembrane region" description="Helical" evidence="5">
    <location>
        <begin position="213"/>
        <end position="231"/>
    </location>
</feature>
<dbReference type="EMBL" id="JACCBN010000001">
    <property type="protein sequence ID" value="NYD38099.1"/>
    <property type="molecule type" value="Genomic_DNA"/>
</dbReference>
<sequence>MTVDHADARVTTPVPWSMVGAGAALIGTSYGLARFAYGLFAPDLQRAFAFGPALSGVISAGSYVGYCVAIVVALVVTDRVGARRTAVAAGVVATVGTATVALAPTTAVLAAGILVAGSSTGLASPPLAVAVAHRIAGTARDRAQTVVNAGTGLGVLVSGPVALVLVGQWRLAWGLFAVIAAAVTVWVARTVPAARSGAEGSAERGVRPGTARLVLAAGGLGVASIAVWTFGRDLLTAAGWSSAGSTTLWVVLGAAGFLGALGGDLATRFGAARSWTVVVLVFAGSTLLIALAPGAPGAVLVAAAGFGAAYVCLTGLLLLWATRLYPDRSSFGVGLAFLVIALGQAVGAPAVGALVGGFGAVTAFVVCAGVGLVVAAVRPPSPAP</sequence>
<evidence type="ECO:0000256" key="2">
    <source>
        <dbReference type="ARBA" id="ARBA00022692"/>
    </source>
</evidence>
<reference evidence="7 8" key="1">
    <citation type="submission" date="2020-07" db="EMBL/GenBank/DDBJ databases">
        <title>Sequencing the genomes of 1000 actinobacteria strains.</title>
        <authorList>
            <person name="Klenk H.-P."/>
        </authorList>
    </citation>
    <scope>NUCLEOTIDE SEQUENCE [LARGE SCALE GENOMIC DNA]</scope>
    <source>
        <strain evidence="7 8">DSM 45772</strain>
    </source>
</reference>
<name>A0A7Y9DZ22_9PSEU</name>
<feature type="domain" description="Major facilitator superfamily (MFS) profile" evidence="6">
    <location>
        <begin position="15"/>
        <end position="383"/>
    </location>
</feature>
<dbReference type="SUPFAM" id="SSF103473">
    <property type="entry name" value="MFS general substrate transporter"/>
    <property type="match status" value="1"/>
</dbReference>
<dbReference type="InterPro" id="IPR036259">
    <property type="entry name" value="MFS_trans_sf"/>
</dbReference>
<evidence type="ECO:0000256" key="1">
    <source>
        <dbReference type="ARBA" id="ARBA00004651"/>
    </source>
</evidence>
<dbReference type="Gene3D" id="1.20.1250.20">
    <property type="entry name" value="MFS general substrate transporter like domains"/>
    <property type="match status" value="1"/>
</dbReference>
<feature type="transmembrane region" description="Helical" evidence="5">
    <location>
        <begin position="298"/>
        <end position="319"/>
    </location>
</feature>
<keyword evidence="4 5" id="KW-0472">Membrane</keyword>
<gene>
    <name evidence="7" type="ORF">BJ983_004201</name>
</gene>
<evidence type="ECO:0000313" key="8">
    <source>
        <dbReference type="Proteomes" id="UP000535890"/>
    </source>
</evidence>
<dbReference type="PANTHER" id="PTHR23537:SF1">
    <property type="entry name" value="SUGAR TRANSPORTER"/>
    <property type="match status" value="1"/>
</dbReference>
<dbReference type="GO" id="GO:0022857">
    <property type="term" value="F:transmembrane transporter activity"/>
    <property type="evidence" value="ECO:0007669"/>
    <property type="project" value="InterPro"/>
</dbReference>
<dbReference type="AlphaFoldDB" id="A0A7Y9DZ22"/>
<feature type="transmembrane region" description="Helical" evidence="5">
    <location>
        <begin position="85"/>
        <end position="103"/>
    </location>
</feature>
<feature type="transmembrane region" description="Helical" evidence="5">
    <location>
        <begin position="53"/>
        <end position="76"/>
    </location>
</feature>
<comment type="subcellular location">
    <subcellularLocation>
        <location evidence="1">Cell membrane</location>
        <topology evidence="1">Multi-pass membrane protein</topology>
    </subcellularLocation>
</comment>
<keyword evidence="3 5" id="KW-1133">Transmembrane helix</keyword>
<accession>A0A7Y9DZ22</accession>
<feature type="transmembrane region" description="Helical" evidence="5">
    <location>
        <begin position="171"/>
        <end position="192"/>
    </location>
</feature>
<feature type="transmembrane region" description="Helical" evidence="5">
    <location>
        <begin position="357"/>
        <end position="377"/>
    </location>
</feature>
<dbReference type="InterPro" id="IPR020846">
    <property type="entry name" value="MFS_dom"/>
</dbReference>
<evidence type="ECO:0000256" key="3">
    <source>
        <dbReference type="ARBA" id="ARBA00022989"/>
    </source>
</evidence>
<keyword evidence="2 5" id="KW-0812">Transmembrane</keyword>
<protein>
    <submittedName>
        <fullName evidence="7">Putative MFS family arabinose efflux permease</fullName>
    </submittedName>
</protein>
<dbReference type="InterPro" id="IPR010645">
    <property type="entry name" value="MFS_4"/>
</dbReference>
<proteinExistence type="predicted"/>
<evidence type="ECO:0000313" key="7">
    <source>
        <dbReference type="EMBL" id="NYD38099.1"/>
    </source>
</evidence>
<evidence type="ECO:0000259" key="6">
    <source>
        <dbReference type="PROSITE" id="PS50850"/>
    </source>
</evidence>
<keyword evidence="8" id="KW-1185">Reference proteome</keyword>
<dbReference type="PROSITE" id="PS50850">
    <property type="entry name" value="MFS"/>
    <property type="match status" value="1"/>
</dbReference>
<feature type="transmembrane region" description="Helical" evidence="5">
    <location>
        <begin position="331"/>
        <end position="351"/>
    </location>
</feature>
<dbReference type="PANTHER" id="PTHR23537">
    <property type="match status" value="1"/>
</dbReference>
<feature type="transmembrane region" description="Helical" evidence="5">
    <location>
        <begin position="109"/>
        <end position="133"/>
    </location>
</feature>
<feature type="transmembrane region" description="Helical" evidence="5">
    <location>
        <begin position="12"/>
        <end position="33"/>
    </location>
</feature>
<feature type="transmembrane region" description="Helical" evidence="5">
    <location>
        <begin position="237"/>
        <end position="262"/>
    </location>
</feature>
<dbReference type="GO" id="GO:0005886">
    <property type="term" value="C:plasma membrane"/>
    <property type="evidence" value="ECO:0007669"/>
    <property type="project" value="UniProtKB-SubCell"/>
</dbReference>
<evidence type="ECO:0000256" key="5">
    <source>
        <dbReference type="SAM" id="Phobius"/>
    </source>
</evidence>
<dbReference type="RefSeq" id="WP_179795593.1">
    <property type="nucleotide sequence ID" value="NZ_BAABHP010000020.1"/>
</dbReference>
<dbReference type="Pfam" id="PF06779">
    <property type="entry name" value="MFS_4"/>
    <property type="match status" value="1"/>
</dbReference>
<comment type="caution">
    <text evidence="7">The sequence shown here is derived from an EMBL/GenBank/DDBJ whole genome shotgun (WGS) entry which is preliminary data.</text>
</comment>
<organism evidence="7 8">
    <name type="scientific">Actinomycetospora corticicola</name>
    <dbReference type="NCBI Taxonomy" id="663602"/>
    <lineage>
        <taxon>Bacteria</taxon>
        <taxon>Bacillati</taxon>
        <taxon>Actinomycetota</taxon>
        <taxon>Actinomycetes</taxon>
        <taxon>Pseudonocardiales</taxon>
        <taxon>Pseudonocardiaceae</taxon>
        <taxon>Actinomycetospora</taxon>
    </lineage>
</organism>
<dbReference type="Proteomes" id="UP000535890">
    <property type="component" value="Unassembled WGS sequence"/>
</dbReference>
<evidence type="ECO:0000256" key="4">
    <source>
        <dbReference type="ARBA" id="ARBA00023136"/>
    </source>
</evidence>
<feature type="transmembrane region" description="Helical" evidence="5">
    <location>
        <begin position="145"/>
        <end position="165"/>
    </location>
</feature>